<evidence type="ECO:0000256" key="1">
    <source>
        <dbReference type="ARBA" id="ARBA00004651"/>
    </source>
</evidence>
<evidence type="ECO:0000256" key="9">
    <source>
        <dbReference type="RuleBase" id="RU361157"/>
    </source>
</evidence>
<sequence>MKAVLISLWHYRHFIVSSIKAEFSGRFARSKLGALWMILNPLAQATIFAIVLSEVLVTKIPNIENKSAYAIYLMAGMSAWGLFAEIMNRCTTVFIDYSNTLKKISFPRLCLPLIVGGSALINHLLLLAAIAVVFLFFGHMPSIAWLALPFGMLLIVMLAFGLGIILGLLNVFSRDVGQVMGIVLQLWFWFTPVVYLMDNMPPRFIAVLKLNPMTPMVKIYQNALLYGQFPALADLLIPTLISSGLFLFSFWIFRRASADLVDAL</sequence>
<dbReference type="InterPro" id="IPR047817">
    <property type="entry name" value="ABC2_TM_bact-type"/>
</dbReference>
<keyword evidence="5 9" id="KW-0812">Transmembrane</keyword>
<feature type="transmembrane region" description="Helical" evidence="9">
    <location>
        <begin position="69"/>
        <end position="88"/>
    </location>
</feature>
<dbReference type="Proteomes" id="UP000247792">
    <property type="component" value="Unassembled WGS sequence"/>
</dbReference>
<evidence type="ECO:0000259" key="10">
    <source>
        <dbReference type="PROSITE" id="PS51012"/>
    </source>
</evidence>
<evidence type="ECO:0000256" key="4">
    <source>
        <dbReference type="ARBA" id="ARBA00022475"/>
    </source>
</evidence>
<dbReference type="RefSeq" id="WP_110257622.1">
    <property type="nucleotide sequence ID" value="NZ_QJKB01000011.1"/>
</dbReference>
<dbReference type="InterPro" id="IPR013525">
    <property type="entry name" value="ABC2_TM"/>
</dbReference>
<keyword evidence="3 9" id="KW-0813">Transport</keyword>
<dbReference type="GO" id="GO:0015920">
    <property type="term" value="P:lipopolysaccharide transport"/>
    <property type="evidence" value="ECO:0007669"/>
    <property type="project" value="TreeGrafter"/>
</dbReference>
<evidence type="ECO:0000313" key="11">
    <source>
        <dbReference type="EMBL" id="PXX38790.1"/>
    </source>
</evidence>
<feature type="transmembrane region" description="Helical" evidence="9">
    <location>
        <begin position="179"/>
        <end position="197"/>
    </location>
</feature>
<keyword evidence="6 9" id="KW-1133">Transmembrane helix</keyword>
<keyword evidence="8 9" id="KW-0472">Membrane</keyword>
<evidence type="ECO:0000256" key="6">
    <source>
        <dbReference type="ARBA" id="ARBA00022989"/>
    </source>
</evidence>
<accession>A0A318IW17</accession>
<feature type="transmembrane region" description="Helical" evidence="9">
    <location>
        <begin position="143"/>
        <end position="172"/>
    </location>
</feature>
<dbReference type="Pfam" id="PF01061">
    <property type="entry name" value="ABC2_membrane"/>
    <property type="match status" value="1"/>
</dbReference>
<dbReference type="OrthoDB" id="9786910at2"/>
<dbReference type="PROSITE" id="PS51012">
    <property type="entry name" value="ABC_TM2"/>
    <property type="match status" value="1"/>
</dbReference>
<keyword evidence="7" id="KW-0625">Polysaccharide transport</keyword>
<dbReference type="GO" id="GO:0005886">
    <property type="term" value="C:plasma membrane"/>
    <property type="evidence" value="ECO:0007669"/>
    <property type="project" value="UniProtKB-SubCell"/>
</dbReference>
<keyword evidence="7" id="KW-0762">Sugar transport</keyword>
<comment type="similarity">
    <text evidence="2 9">Belongs to the ABC-2 integral membrane protein family.</text>
</comment>
<feature type="transmembrane region" description="Helical" evidence="9">
    <location>
        <begin position="235"/>
        <end position="253"/>
    </location>
</feature>
<dbReference type="EMBL" id="QJKB01000011">
    <property type="protein sequence ID" value="PXX38790.1"/>
    <property type="molecule type" value="Genomic_DNA"/>
</dbReference>
<dbReference type="AlphaFoldDB" id="A0A318IW17"/>
<proteinExistence type="inferred from homology"/>
<evidence type="ECO:0000256" key="8">
    <source>
        <dbReference type="ARBA" id="ARBA00023136"/>
    </source>
</evidence>
<feature type="domain" description="ABC transmembrane type-2" evidence="10">
    <location>
        <begin position="32"/>
        <end position="256"/>
    </location>
</feature>
<dbReference type="GO" id="GO:0015774">
    <property type="term" value="P:polysaccharide transport"/>
    <property type="evidence" value="ECO:0007669"/>
    <property type="project" value="UniProtKB-KW"/>
</dbReference>
<dbReference type="PANTHER" id="PTHR30413">
    <property type="entry name" value="INNER MEMBRANE TRANSPORT PERMEASE"/>
    <property type="match status" value="1"/>
</dbReference>
<evidence type="ECO:0000256" key="7">
    <source>
        <dbReference type="ARBA" id="ARBA00023047"/>
    </source>
</evidence>
<comment type="caution">
    <text evidence="11">The sequence shown here is derived from an EMBL/GenBank/DDBJ whole genome shotgun (WGS) entry which is preliminary data.</text>
</comment>
<evidence type="ECO:0000256" key="2">
    <source>
        <dbReference type="ARBA" id="ARBA00007783"/>
    </source>
</evidence>
<feature type="transmembrane region" description="Helical" evidence="9">
    <location>
        <begin position="34"/>
        <end position="57"/>
    </location>
</feature>
<evidence type="ECO:0000256" key="5">
    <source>
        <dbReference type="ARBA" id="ARBA00022692"/>
    </source>
</evidence>
<dbReference type="GO" id="GO:0140359">
    <property type="term" value="F:ABC-type transporter activity"/>
    <property type="evidence" value="ECO:0007669"/>
    <property type="project" value="InterPro"/>
</dbReference>
<feature type="transmembrane region" description="Helical" evidence="9">
    <location>
        <begin position="109"/>
        <end position="137"/>
    </location>
</feature>
<organism evidence="11 12">
    <name type="scientific">Undibacterium pigrum</name>
    <dbReference type="NCBI Taxonomy" id="401470"/>
    <lineage>
        <taxon>Bacteria</taxon>
        <taxon>Pseudomonadati</taxon>
        <taxon>Pseudomonadota</taxon>
        <taxon>Betaproteobacteria</taxon>
        <taxon>Burkholderiales</taxon>
        <taxon>Oxalobacteraceae</taxon>
        <taxon>Undibacterium</taxon>
    </lineage>
</organism>
<name>A0A318IW17_9BURK</name>
<evidence type="ECO:0000256" key="3">
    <source>
        <dbReference type="ARBA" id="ARBA00022448"/>
    </source>
</evidence>
<comment type="subcellular location">
    <subcellularLocation>
        <location evidence="9">Cell inner membrane</location>
        <topology evidence="9">Multi-pass membrane protein</topology>
    </subcellularLocation>
    <subcellularLocation>
        <location evidence="1">Cell membrane</location>
        <topology evidence="1">Multi-pass membrane protein</topology>
    </subcellularLocation>
</comment>
<protein>
    <recommendedName>
        <fullName evidence="9">Transport permease protein</fullName>
    </recommendedName>
</protein>
<reference evidence="11 12" key="1">
    <citation type="submission" date="2018-05" db="EMBL/GenBank/DDBJ databases">
        <title>Genomic Encyclopedia of Type Strains, Phase IV (KMG-IV): sequencing the most valuable type-strain genomes for metagenomic binning, comparative biology and taxonomic classification.</title>
        <authorList>
            <person name="Goeker M."/>
        </authorList>
    </citation>
    <scope>NUCLEOTIDE SEQUENCE [LARGE SCALE GENOMIC DNA]</scope>
    <source>
        <strain evidence="11 12">DSM 19792</strain>
    </source>
</reference>
<keyword evidence="12" id="KW-1185">Reference proteome</keyword>
<dbReference type="PANTHER" id="PTHR30413:SF10">
    <property type="entry name" value="CAPSULE POLYSACCHARIDE EXPORT INNER-MEMBRANE PROTEIN CTRC"/>
    <property type="match status" value="1"/>
</dbReference>
<evidence type="ECO:0000313" key="12">
    <source>
        <dbReference type="Proteomes" id="UP000247792"/>
    </source>
</evidence>
<keyword evidence="4 9" id="KW-1003">Cell membrane</keyword>
<gene>
    <name evidence="11" type="ORF">DFR42_111156</name>
</gene>